<evidence type="ECO:0000313" key="2">
    <source>
        <dbReference type="Proteomes" id="UP001153269"/>
    </source>
</evidence>
<keyword evidence="2" id="KW-1185">Reference proteome</keyword>
<dbReference type="EMBL" id="CADEAL010000440">
    <property type="protein sequence ID" value="CAB1420188.1"/>
    <property type="molecule type" value="Genomic_DNA"/>
</dbReference>
<proteinExistence type="predicted"/>
<accession>A0A9N7TX05</accession>
<protein>
    <submittedName>
        <fullName evidence="1">Uncharacterized protein</fullName>
    </submittedName>
</protein>
<reference evidence="1" key="1">
    <citation type="submission" date="2020-03" db="EMBL/GenBank/DDBJ databases">
        <authorList>
            <person name="Weist P."/>
        </authorList>
    </citation>
    <scope>NUCLEOTIDE SEQUENCE</scope>
</reference>
<gene>
    <name evidence="1" type="ORF">PLEPLA_LOCUS8063</name>
</gene>
<comment type="caution">
    <text evidence="1">The sequence shown here is derived from an EMBL/GenBank/DDBJ whole genome shotgun (WGS) entry which is preliminary data.</text>
</comment>
<evidence type="ECO:0000313" key="1">
    <source>
        <dbReference type="EMBL" id="CAB1420188.1"/>
    </source>
</evidence>
<dbReference type="AlphaFoldDB" id="A0A9N7TX05"/>
<dbReference type="Proteomes" id="UP001153269">
    <property type="component" value="Unassembled WGS sequence"/>
</dbReference>
<name>A0A9N7TX05_PLEPL</name>
<sequence length="111" mass="11791">MCSSCPRSPGREKAENEIKGKQLYGGLHNSAAIPGVIVFPLRLSCRDESLMHSCLGIMDGTGQLLPSTAAGAGPAPCPPVLPVHQDWNDRLTLNISVHLEDGMFSGPPWGE</sequence>
<organism evidence="1 2">
    <name type="scientific">Pleuronectes platessa</name>
    <name type="common">European plaice</name>
    <dbReference type="NCBI Taxonomy" id="8262"/>
    <lineage>
        <taxon>Eukaryota</taxon>
        <taxon>Metazoa</taxon>
        <taxon>Chordata</taxon>
        <taxon>Craniata</taxon>
        <taxon>Vertebrata</taxon>
        <taxon>Euteleostomi</taxon>
        <taxon>Actinopterygii</taxon>
        <taxon>Neopterygii</taxon>
        <taxon>Teleostei</taxon>
        <taxon>Neoteleostei</taxon>
        <taxon>Acanthomorphata</taxon>
        <taxon>Carangaria</taxon>
        <taxon>Pleuronectiformes</taxon>
        <taxon>Pleuronectoidei</taxon>
        <taxon>Pleuronectidae</taxon>
        <taxon>Pleuronectes</taxon>
    </lineage>
</organism>